<evidence type="ECO:0000313" key="3">
    <source>
        <dbReference type="Proteomes" id="UP001225906"/>
    </source>
</evidence>
<evidence type="ECO:0000256" key="1">
    <source>
        <dbReference type="SAM" id="SignalP"/>
    </source>
</evidence>
<protein>
    <submittedName>
        <fullName evidence="2">Uncharacterized protein</fullName>
    </submittedName>
</protein>
<gene>
    <name evidence="2" type="ORF">Q9291_10390</name>
</gene>
<organism evidence="2 3">
    <name type="scientific">Methylophilus aquaticus</name>
    <dbReference type="NCBI Taxonomy" id="1971610"/>
    <lineage>
        <taxon>Bacteria</taxon>
        <taxon>Pseudomonadati</taxon>
        <taxon>Pseudomonadota</taxon>
        <taxon>Betaproteobacteria</taxon>
        <taxon>Nitrosomonadales</taxon>
        <taxon>Methylophilaceae</taxon>
        <taxon>Methylophilus</taxon>
    </lineage>
</organism>
<keyword evidence="3" id="KW-1185">Reference proteome</keyword>
<keyword evidence="1" id="KW-0732">Signal</keyword>
<sequence>MMRKPLFALTCALCWLGSTGQLFANPLLGTWEWVNIKNSCKEIYIFGTEGSGHITSGEEVSVASYSISEQADAQGYYAVKLNILEDKGGKDCGGSVENNSGESYQKYLMFHPSGNLYVSCDSPDTSSCVGPFKRSQ</sequence>
<dbReference type="EMBL" id="JAVCAP010000021">
    <property type="protein sequence ID" value="MDP8568256.1"/>
    <property type="molecule type" value="Genomic_DNA"/>
</dbReference>
<comment type="caution">
    <text evidence="2">The sequence shown here is derived from an EMBL/GenBank/DDBJ whole genome shotgun (WGS) entry which is preliminary data.</text>
</comment>
<proteinExistence type="predicted"/>
<reference evidence="3" key="1">
    <citation type="journal article" date="2019" name="Int. J. Syst. Evol. Microbiol.">
        <title>The Global Catalogue of Microorganisms (GCM) 10K type strain sequencing project: providing services to taxonomists for standard genome sequencing and annotation.</title>
        <authorList>
            <consortium name="The Broad Institute Genomics Platform"/>
            <consortium name="The Broad Institute Genome Sequencing Center for Infectious Disease"/>
            <person name="Wu L."/>
            <person name="Ma J."/>
        </authorList>
    </citation>
    <scope>NUCLEOTIDE SEQUENCE [LARGE SCALE GENOMIC DNA]</scope>
    <source>
        <strain evidence="3">VKM B-3159</strain>
    </source>
</reference>
<dbReference type="RefSeq" id="WP_306389979.1">
    <property type="nucleotide sequence ID" value="NZ_JAVCAP010000021.1"/>
</dbReference>
<evidence type="ECO:0000313" key="2">
    <source>
        <dbReference type="EMBL" id="MDP8568256.1"/>
    </source>
</evidence>
<dbReference type="Proteomes" id="UP001225906">
    <property type="component" value="Unassembled WGS sequence"/>
</dbReference>
<feature type="signal peptide" evidence="1">
    <location>
        <begin position="1"/>
        <end position="24"/>
    </location>
</feature>
<accession>A0ABT9JVU4</accession>
<feature type="chain" id="PRO_5046391556" evidence="1">
    <location>
        <begin position="25"/>
        <end position="136"/>
    </location>
</feature>
<name>A0ABT9JVU4_9PROT</name>